<feature type="transmembrane region" description="Helical" evidence="10">
    <location>
        <begin position="162"/>
        <end position="185"/>
    </location>
</feature>
<dbReference type="Pfam" id="PF01554">
    <property type="entry name" value="MatE"/>
    <property type="match status" value="2"/>
</dbReference>
<dbReference type="EMBL" id="CABWIB010000001">
    <property type="protein sequence ID" value="VWL85027.1"/>
    <property type="molecule type" value="Genomic_DNA"/>
</dbReference>
<dbReference type="InterPro" id="IPR002528">
    <property type="entry name" value="MATE_fam"/>
</dbReference>
<gene>
    <name evidence="11" type="ORF">OMES3154_00304</name>
</gene>
<evidence type="ECO:0000256" key="2">
    <source>
        <dbReference type="ARBA" id="ARBA00022448"/>
    </source>
</evidence>
<keyword evidence="6 10" id="KW-1133">Transmembrane helix</keyword>
<dbReference type="PANTHER" id="PTHR43298">
    <property type="entry name" value="MULTIDRUG RESISTANCE PROTEIN NORM-RELATED"/>
    <property type="match status" value="1"/>
</dbReference>
<dbReference type="NCBIfam" id="TIGR00797">
    <property type="entry name" value="matE"/>
    <property type="match status" value="1"/>
</dbReference>
<dbReference type="GO" id="GO:0015297">
    <property type="term" value="F:antiporter activity"/>
    <property type="evidence" value="ECO:0007669"/>
    <property type="project" value="UniProtKB-KW"/>
</dbReference>
<feature type="transmembrane region" description="Helical" evidence="10">
    <location>
        <begin position="317"/>
        <end position="340"/>
    </location>
</feature>
<evidence type="ECO:0000256" key="8">
    <source>
        <dbReference type="ARBA" id="ARBA00023136"/>
    </source>
</evidence>
<evidence type="ECO:0000256" key="3">
    <source>
        <dbReference type="ARBA" id="ARBA00022449"/>
    </source>
</evidence>
<keyword evidence="4" id="KW-1003">Cell membrane</keyword>
<feature type="transmembrane region" description="Helical" evidence="10">
    <location>
        <begin position="133"/>
        <end position="155"/>
    </location>
</feature>
<accession>A0A6I8M525</accession>
<evidence type="ECO:0000256" key="5">
    <source>
        <dbReference type="ARBA" id="ARBA00022692"/>
    </source>
</evidence>
<proteinExistence type="predicted"/>
<dbReference type="RefSeq" id="WP_156683059.1">
    <property type="nucleotide sequence ID" value="NZ_CABWIB010000001.1"/>
</dbReference>
<dbReference type="PIRSF" id="PIRSF006603">
    <property type="entry name" value="DinF"/>
    <property type="match status" value="1"/>
</dbReference>
<feature type="transmembrane region" description="Helical" evidence="10">
    <location>
        <begin position="45"/>
        <end position="69"/>
    </location>
</feature>
<evidence type="ECO:0000313" key="12">
    <source>
        <dbReference type="Proteomes" id="UP000419017"/>
    </source>
</evidence>
<feature type="transmembrane region" description="Helical" evidence="10">
    <location>
        <begin position="385"/>
        <end position="403"/>
    </location>
</feature>
<keyword evidence="5 10" id="KW-0812">Transmembrane</keyword>
<dbReference type="InterPro" id="IPR048279">
    <property type="entry name" value="MdtK-like"/>
</dbReference>
<name>A0A6I8M525_9FUSO</name>
<evidence type="ECO:0000256" key="6">
    <source>
        <dbReference type="ARBA" id="ARBA00022989"/>
    </source>
</evidence>
<organism evidence="11 12">
    <name type="scientific">Oceanivirga miroungae</name>
    <dbReference type="NCBI Taxonomy" id="1130046"/>
    <lineage>
        <taxon>Bacteria</taxon>
        <taxon>Fusobacteriati</taxon>
        <taxon>Fusobacteriota</taxon>
        <taxon>Fusobacteriia</taxon>
        <taxon>Fusobacteriales</taxon>
        <taxon>Leptotrichiaceae</taxon>
        <taxon>Oceanivirga</taxon>
    </lineage>
</organism>
<dbReference type="AlphaFoldDB" id="A0A6I8M525"/>
<dbReference type="GO" id="GO:0042910">
    <property type="term" value="F:xenobiotic transmembrane transporter activity"/>
    <property type="evidence" value="ECO:0007669"/>
    <property type="project" value="InterPro"/>
</dbReference>
<feature type="transmembrane region" description="Helical" evidence="10">
    <location>
        <begin position="234"/>
        <end position="256"/>
    </location>
</feature>
<evidence type="ECO:0000256" key="1">
    <source>
        <dbReference type="ARBA" id="ARBA00004651"/>
    </source>
</evidence>
<dbReference type="GO" id="GO:0006811">
    <property type="term" value="P:monoatomic ion transport"/>
    <property type="evidence" value="ECO:0007669"/>
    <property type="project" value="UniProtKB-KW"/>
</dbReference>
<evidence type="ECO:0000256" key="9">
    <source>
        <dbReference type="ARBA" id="ARBA00031636"/>
    </source>
</evidence>
<keyword evidence="3" id="KW-0050">Antiport</keyword>
<sequence length="443" mass="49975">MSSIYKRILYLAIPITIENLVYNFINFVDIFMVGKPDEILHLGPAAISALGVSNQVFFIFIISLFGLMSGANVLASQYYGAREDSNLRKLVLVFLLTSLVYVLPFFLGSTFFTKRIISFYTNDSLVIKLGIDYLKIVAWTFPLTGIGMVFSILLRSINLPKYTLYASIVGLLVNVSLNTVLIPIYGVKGAAVATIIARLSNLVFLMFILFKKKVKLIPNIGEIKTINISFVKKCYAVSLLTFVHEILWVLAISLKASFYGKLGVNEFSSIQIANNINSLLFTMFVGVTAATSVIVGNEIGNDNKEKVIEYTNKIVRLFIFLIIIIVILLNISAPVVLRFMKVPENIYILTRSIIYSVSFTTIFSSYTMLFLVGIFRAGGDLKFSILIEIIPLWFVAVPITYYFSTVYPLPVYLVYIVSYADEIIKLIPCIIRYRSYKWIRKVI</sequence>
<comment type="subcellular location">
    <subcellularLocation>
        <location evidence="1">Cell membrane</location>
        <topology evidence="1">Multi-pass membrane protein</topology>
    </subcellularLocation>
</comment>
<feature type="transmembrane region" description="Helical" evidence="10">
    <location>
        <begin position="352"/>
        <end position="373"/>
    </location>
</feature>
<dbReference type="PANTHER" id="PTHR43298:SF2">
    <property type="entry name" value="FMN_FAD EXPORTER YEEO-RELATED"/>
    <property type="match status" value="1"/>
</dbReference>
<keyword evidence="8 10" id="KW-0472">Membrane</keyword>
<evidence type="ECO:0000256" key="7">
    <source>
        <dbReference type="ARBA" id="ARBA00023065"/>
    </source>
</evidence>
<feature type="transmembrane region" description="Helical" evidence="10">
    <location>
        <begin position="276"/>
        <end position="296"/>
    </location>
</feature>
<feature type="transmembrane region" description="Helical" evidence="10">
    <location>
        <begin position="90"/>
        <end position="113"/>
    </location>
</feature>
<dbReference type="GO" id="GO:0005886">
    <property type="term" value="C:plasma membrane"/>
    <property type="evidence" value="ECO:0007669"/>
    <property type="project" value="UniProtKB-SubCell"/>
</dbReference>
<keyword evidence="2" id="KW-0813">Transport</keyword>
<dbReference type="Proteomes" id="UP000419017">
    <property type="component" value="Unassembled WGS sequence"/>
</dbReference>
<keyword evidence="7" id="KW-0406">Ion transport</keyword>
<keyword evidence="12" id="KW-1185">Reference proteome</keyword>
<feature type="transmembrane region" description="Helical" evidence="10">
    <location>
        <begin position="409"/>
        <end position="431"/>
    </location>
</feature>
<evidence type="ECO:0000256" key="4">
    <source>
        <dbReference type="ARBA" id="ARBA00022475"/>
    </source>
</evidence>
<protein>
    <recommendedName>
        <fullName evidence="9">Multidrug-efflux transporter</fullName>
    </recommendedName>
</protein>
<feature type="transmembrane region" description="Helical" evidence="10">
    <location>
        <begin position="7"/>
        <end position="25"/>
    </location>
</feature>
<evidence type="ECO:0000256" key="10">
    <source>
        <dbReference type="SAM" id="Phobius"/>
    </source>
</evidence>
<feature type="transmembrane region" description="Helical" evidence="10">
    <location>
        <begin position="191"/>
        <end position="210"/>
    </location>
</feature>
<evidence type="ECO:0000313" key="11">
    <source>
        <dbReference type="EMBL" id="VWL85027.1"/>
    </source>
</evidence>
<reference evidence="11 12" key="1">
    <citation type="submission" date="2019-10" db="EMBL/GenBank/DDBJ databases">
        <authorList>
            <person name="Blom J."/>
        </authorList>
    </citation>
    <scope>NUCLEOTIDE SEQUENCE [LARGE SCALE GENOMIC DNA]</scope>
    <source>
        <strain evidence="11 12">ES3154-GLU</strain>
    </source>
</reference>
<dbReference type="InterPro" id="IPR050222">
    <property type="entry name" value="MATE_MdtK"/>
</dbReference>